<accession>A0ACC2L3F0</accession>
<comment type="caution">
    <text evidence="1">The sequence shown here is derived from an EMBL/GenBank/DDBJ whole genome shotgun (WGS) entry which is preliminary data.</text>
</comment>
<protein>
    <submittedName>
        <fullName evidence="1">Uncharacterized protein</fullName>
    </submittedName>
</protein>
<reference evidence="1 2" key="1">
    <citation type="journal article" date="2022" name="Hortic Res">
        <title>A haplotype resolved chromosomal level avocado genome allows analysis of novel avocado genes.</title>
        <authorList>
            <person name="Nath O."/>
            <person name="Fletcher S.J."/>
            <person name="Hayward A."/>
            <person name="Shaw L.M."/>
            <person name="Masouleh A.K."/>
            <person name="Furtado A."/>
            <person name="Henry R.J."/>
            <person name="Mitter N."/>
        </authorList>
    </citation>
    <scope>NUCLEOTIDE SEQUENCE [LARGE SCALE GENOMIC DNA]</scope>
    <source>
        <strain evidence="2">cv. Hass</strain>
    </source>
</reference>
<organism evidence="1 2">
    <name type="scientific">Persea americana</name>
    <name type="common">Avocado</name>
    <dbReference type="NCBI Taxonomy" id="3435"/>
    <lineage>
        <taxon>Eukaryota</taxon>
        <taxon>Viridiplantae</taxon>
        <taxon>Streptophyta</taxon>
        <taxon>Embryophyta</taxon>
        <taxon>Tracheophyta</taxon>
        <taxon>Spermatophyta</taxon>
        <taxon>Magnoliopsida</taxon>
        <taxon>Magnoliidae</taxon>
        <taxon>Laurales</taxon>
        <taxon>Lauraceae</taxon>
        <taxon>Persea</taxon>
    </lineage>
</organism>
<sequence>MDRGRWTATSVDDGRRAAEDGSSSLLRHRRWTVQGDGDRRQQRSGGSGNRSRCLFARWGRDNPSTDPPPLLDCNISAIKKKQI</sequence>
<proteinExistence type="predicted"/>
<name>A0ACC2L3F0_PERAE</name>
<keyword evidence="2" id="KW-1185">Reference proteome</keyword>
<evidence type="ECO:0000313" key="2">
    <source>
        <dbReference type="Proteomes" id="UP001234297"/>
    </source>
</evidence>
<gene>
    <name evidence="1" type="ORF">MRB53_021003</name>
</gene>
<dbReference type="Proteomes" id="UP001234297">
    <property type="component" value="Chromosome 6"/>
</dbReference>
<evidence type="ECO:0000313" key="1">
    <source>
        <dbReference type="EMBL" id="KAJ8627696.1"/>
    </source>
</evidence>
<dbReference type="EMBL" id="CM056814">
    <property type="protein sequence ID" value="KAJ8627696.1"/>
    <property type="molecule type" value="Genomic_DNA"/>
</dbReference>